<proteinExistence type="predicted"/>
<dbReference type="AlphaFoldDB" id="A0AAW9S418"/>
<accession>A0AAW9S418</accession>
<gene>
    <name evidence="1" type="ORF">AAG747_28755</name>
</gene>
<evidence type="ECO:0000313" key="2">
    <source>
        <dbReference type="Proteomes" id="UP001403385"/>
    </source>
</evidence>
<dbReference type="RefSeq" id="WP_346824717.1">
    <property type="nucleotide sequence ID" value="NZ_JBDKWZ010000031.1"/>
</dbReference>
<protein>
    <submittedName>
        <fullName evidence="1">Uncharacterized protein</fullName>
    </submittedName>
</protein>
<evidence type="ECO:0000313" key="1">
    <source>
        <dbReference type="EMBL" id="MEN7551939.1"/>
    </source>
</evidence>
<name>A0AAW9S418_9BACT</name>
<keyword evidence="2" id="KW-1185">Reference proteome</keyword>
<dbReference type="EMBL" id="JBDKWZ010000031">
    <property type="protein sequence ID" value="MEN7551939.1"/>
    <property type="molecule type" value="Genomic_DNA"/>
</dbReference>
<reference evidence="1 2" key="1">
    <citation type="submission" date="2024-04" db="EMBL/GenBank/DDBJ databases">
        <title>Novel genus in family Flammeovirgaceae.</title>
        <authorList>
            <person name="Nguyen T.H."/>
            <person name="Vuong T.Q."/>
            <person name="Le H."/>
            <person name="Kim S.-G."/>
        </authorList>
    </citation>
    <scope>NUCLEOTIDE SEQUENCE [LARGE SCALE GENOMIC DNA]</scope>
    <source>
        <strain evidence="1 2">JCM 23209</strain>
    </source>
</reference>
<dbReference type="Proteomes" id="UP001403385">
    <property type="component" value="Unassembled WGS sequence"/>
</dbReference>
<comment type="caution">
    <text evidence="1">The sequence shown here is derived from an EMBL/GenBank/DDBJ whole genome shotgun (WGS) entry which is preliminary data.</text>
</comment>
<organism evidence="1 2">
    <name type="scientific">Rapidithrix thailandica</name>
    <dbReference type="NCBI Taxonomy" id="413964"/>
    <lineage>
        <taxon>Bacteria</taxon>
        <taxon>Pseudomonadati</taxon>
        <taxon>Bacteroidota</taxon>
        <taxon>Cytophagia</taxon>
        <taxon>Cytophagales</taxon>
        <taxon>Flammeovirgaceae</taxon>
        <taxon>Rapidithrix</taxon>
    </lineage>
</organism>
<sequence>MKINKTHFLATQNCTNEMVRDAIGITTSPISYGLLPSNTIEESVKISLVIDNHKLLRVKLEECHAITPNGARIEISSKNSHALSLEEAYPEAEFQLKVDGNSEMVLLANVTVNPEEKNPFGEPDPEENPPRYPYLLPTYQLNLVPEGKFIERTYSGYELTIGKIVITATETYLLKDYIPPSTTVSSHQQLVNIYDQIDKFLGQLELFAVQIAQKINRKNQTNDLGLILLQLCERIIDYTGREINSFRWFALHHPPAFMFDKVISLARMMKNFIDSKSGVGKEELLNYFAEWCSISQGDFEVLFTEVVNVGYKHSQIDETVIPTMDFMQTMSDLFSALNRLDIIGKRKDTGIFVKEREESTTVNKPQRSRTFLAD</sequence>